<organism evidence="2 3">
    <name type="scientific">Vairimorpha ceranae</name>
    <dbReference type="NCBI Taxonomy" id="40302"/>
    <lineage>
        <taxon>Eukaryota</taxon>
        <taxon>Fungi</taxon>
        <taxon>Fungi incertae sedis</taxon>
        <taxon>Microsporidia</taxon>
        <taxon>Nosematidae</taxon>
        <taxon>Vairimorpha</taxon>
    </lineage>
</organism>
<gene>
    <name evidence="2" type="ORF">AAJ76_3400036618</name>
</gene>
<evidence type="ECO:0000313" key="2">
    <source>
        <dbReference type="EMBL" id="KKO75067.1"/>
    </source>
</evidence>
<name>A0A0F9YR76_9MICR</name>
<comment type="caution">
    <text evidence="2">The sequence shown here is derived from an EMBL/GenBank/DDBJ whole genome shotgun (WGS) entry which is preliminary data.</text>
</comment>
<evidence type="ECO:0000313" key="3">
    <source>
        <dbReference type="Proteomes" id="UP000034350"/>
    </source>
</evidence>
<feature type="signal peptide" evidence="1">
    <location>
        <begin position="1"/>
        <end position="17"/>
    </location>
</feature>
<dbReference type="AlphaFoldDB" id="A0A0F9YR76"/>
<dbReference type="Proteomes" id="UP000034350">
    <property type="component" value="Unassembled WGS sequence"/>
</dbReference>
<feature type="chain" id="PRO_5002530403" evidence="1">
    <location>
        <begin position="18"/>
        <end position="63"/>
    </location>
</feature>
<dbReference type="RefSeq" id="XP_024330809.1">
    <property type="nucleotide sequence ID" value="XM_024475248.1"/>
</dbReference>
<dbReference type="GeneID" id="36320183"/>
<proteinExistence type="predicted"/>
<dbReference type="EMBL" id="JPQZ01000034">
    <property type="protein sequence ID" value="KKO75067.1"/>
    <property type="molecule type" value="Genomic_DNA"/>
</dbReference>
<sequence length="63" mass="7053">MCLAQIILLSAVPVFKSTKHVTVTEKTNKLISQATQLAYRSVICGEMPCFQCLSARIDIMFFL</sequence>
<dbReference type="VEuPathDB" id="MicrosporidiaDB:AAJ76_3400036618"/>
<keyword evidence="1" id="KW-0732">Signal</keyword>
<reference evidence="2 3" key="1">
    <citation type="journal article" date="2015" name="Environ. Microbiol.">
        <title>Genome analyses suggest the presence of polyploidy and recent human-driven expansions in eight global populations of the honeybee pathogen Nosema ceranae.</title>
        <authorList>
            <person name="Pelin A."/>
            <person name="Selman M."/>
            <person name="Aris-Brosou S."/>
            <person name="Farinelli L."/>
            <person name="Corradi N."/>
        </authorList>
    </citation>
    <scope>NUCLEOTIDE SEQUENCE [LARGE SCALE GENOMIC DNA]</scope>
    <source>
        <strain evidence="2 3">PA08 1199</strain>
    </source>
</reference>
<protein>
    <submittedName>
        <fullName evidence="2">Uncharacterized protein</fullName>
    </submittedName>
</protein>
<evidence type="ECO:0000256" key="1">
    <source>
        <dbReference type="SAM" id="SignalP"/>
    </source>
</evidence>
<accession>A0A0F9YR76</accession>
<keyword evidence="3" id="KW-1185">Reference proteome</keyword>